<comment type="caution">
    <text evidence="3">The sequence shown here is derived from an EMBL/GenBank/DDBJ whole genome shotgun (WGS) entry which is preliminary data.</text>
</comment>
<dbReference type="NCBIfam" id="TIGR01643">
    <property type="entry name" value="YD_repeat_2x"/>
    <property type="match status" value="1"/>
</dbReference>
<dbReference type="PANTHER" id="PTHR32305">
    <property type="match status" value="1"/>
</dbReference>
<dbReference type="InterPro" id="IPR056823">
    <property type="entry name" value="TEN-like_YD-shell"/>
</dbReference>
<evidence type="ECO:0000313" key="3">
    <source>
        <dbReference type="EMBL" id="MBC9130745.1"/>
    </source>
</evidence>
<keyword evidence="1" id="KW-0677">Repeat</keyword>
<dbReference type="EMBL" id="JABURY010000013">
    <property type="protein sequence ID" value="MBC9130745.1"/>
    <property type="molecule type" value="Genomic_DNA"/>
</dbReference>
<dbReference type="Pfam" id="PF25023">
    <property type="entry name" value="TEN_YD-shell"/>
    <property type="match status" value="1"/>
</dbReference>
<dbReference type="PANTHER" id="PTHR32305:SF15">
    <property type="entry name" value="PROTEIN RHSA-RELATED"/>
    <property type="match status" value="1"/>
</dbReference>
<dbReference type="InterPro" id="IPR050708">
    <property type="entry name" value="T6SS_VgrG/RHS"/>
</dbReference>
<feature type="domain" description="Teneurin-like YD-shell" evidence="2">
    <location>
        <begin position="17"/>
        <end position="180"/>
    </location>
</feature>
<keyword evidence="4" id="KW-1185">Reference proteome</keyword>
<reference evidence="3 4" key="1">
    <citation type="submission" date="2020-06" db="EMBL/GenBank/DDBJ databases">
        <title>Frischella cerana isolated from Apis cerana gut homogenate.</title>
        <authorList>
            <person name="Wolter L.A."/>
            <person name="Suenami S."/>
            <person name="Miyazaki R."/>
        </authorList>
    </citation>
    <scope>NUCLEOTIDE SEQUENCE [LARGE SCALE GENOMIC DNA]</scope>
    <source>
        <strain evidence="3 4">Ac13</strain>
    </source>
</reference>
<accession>A0ABR7QXB2</accession>
<evidence type="ECO:0000256" key="1">
    <source>
        <dbReference type="ARBA" id="ARBA00022737"/>
    </source>
</evidence>
<evidence type="ECO:0000313" key="4">
    <source>
        <dbReference type="Proteomes" id="UP000651208"/>
    </source>
</evidence>
<organism evidence="3 4">
    <name type="scientific">Frischella japonica</name>
    <dbReference type="NCBI Taxonomy" id="2741544"/>
    <lineage>
        <taxon>Bacteria</taxon>
        <taxon>Pseudomonadati</taxon>
        <taxon>Pseudomonadota</taxon>
        <taxon>Gammaproteobacteria</taxon>
        <taxon>Orbales</taxon>
        <taxon>Orbaceae</taxon>
        <taxon>Frischella</taxon>
    </lineage>
</organism>
<dbReference type="Proteomes" id="UP000651208">
    <property type="component" value="Unassembled WGS sequence"/>
</dbReference>
<dbReference type="Gene3D" id="2.180.10.10">
    <property type="entry name" value="RHS repeat-associated core"/>
    <property type="match status" value="1"/>
</dbReference>
<proteinExistence type="predicted"/>
<name>A0ABR7QXB2_9GAMM</name>
<dbReference type="NCBIfam" id="TIGR03696">
    <property type="entry name" value="Rhs_assc_core"/>
    <property type="match status" value="1"/>
</dbReference>
<dbReference type="InterPro" id="IPR022385">
    <property type="entry name" value="Rhs_assc_core"/>
</dbReference>
<protein>
    <recommendedName>
        <fullName evidence="2">Teneurin-like YD-shell domain-containing protein</fullName>
    </recommendedName>
</protein>
<gene>
    <name evidence="3" type="ORF">FcAc13_05405</name>
</gene>
<evidence type="ECO:0000259" key="2">
    <source>
        <dbReference type="Pfam" id="PF25023"/>
    </source>
</evidence>
<dbReference type="InterPro" id="IPR006530">
    <property type="entry name" value="YD"/>
</dbReference>
<dbReference type="RefSeq" id="WP_187755193.1">
    <property type="nucleotide sequence ID" value="NZ_JABURY010000013.1"/>
</dbReference>
<sequence>MAGQWNVTEVRNPQGKWIRFEYNALGRRTAKIVNTKIYRYLWDGNVLLHEWFYESERRPKVISDELEMLILEQPEPVENLTTWVYEEGSFVPTAKLCEGKSYSIVSDYLGRPAQAYDDKGKLVWQVEFDIYGRIREDIFNNKLFIPFRQLGQYEDKELDGLYYNRFRYYDSNTGTYISQDPIGLQGNNPNFYAYVSDINTEVDIFGLSKYNPIEVLGREVYQNPVDFGGGVPTFVDPIVGKTNPTVQKLLDAGASNYDLMSKGKTP</sequence>